<reference evidence="1" key="1">
    <citation type="submission" date="2020-07" db="EMBL/GenBank/DDBJ databases">
        <title>Genome sequence and genetic diversity analysis of an under-domesticated orphan crop, white fonio (Digitaria exilis).</title>
        <authorList>
            <person name="Bennetzen J.L."/>
            <person name="Chen S."/>
            <person name="Ma X."/>
            <person name="Wang X."/>
            <person name="Yssel A.E.J."/>
            <person name="Chaluvadi S.R."/>
            <person name="Johnson M."/>
            <person name="Gangashetty P."/>
            <person name="Hamidou F."/>
            <person name="Sanogo M.D."/>
            <person name="Zwaenepoel A."/>
            <person name="Wallace J."/>
            <person name="Van De Peer Y."/>
            <person name="Van Deynze A."/>
        </authorList>
    </citation>
    <scope>NUCLEOTIDE SEQUENCE</scope>
    <source>
        <tissue evidence="1">Leaves</tissue>
    </source>
</reference>
<dbReference type="Proteomes" id="UP000636709">
    <property type="component" value="Unassembled WGS sequence"/>
</dbReference>
<name>A0A835KH61_9POAL</name>
<evidence type="ECO:0000313" key="2">
    <source>
        <dbReference type="Proteomes" id="UP000636709"/>
    </source>
</evidence>
<dbReference type="OrthoDB" id="1712821at2759"/>
<dbReference type="AlphaFoldDB" id="A0A835KH61"/>
<sequence>MVLQPHSHEALFAAVRSGDAATIRALVADAEASGTSLAALAGEAATRVAADAESEEVVRLLLSLYDFKAGAVRTRGRDLDAFYLTAMQSHTGKVSLWPPLRPIHFSSRSWPNARML</sequence>
<organism evidence="1 2">
    <name type="scientific">Digitaria exilis</name>
    <dbReference type="NCBI Taxonomy" id="1010633"/>
    <lineage>
        <taxon>Eukaryota</taxon>
        <taxon>Viridiplantae</taxon>
        <taxon>Streptophyta</taxon>
        <taxon>Embryophyta</taxon>
        <taxon>Tracheophyta</taxon>
        <taxon>Spermatophyta</taxon>
        <taxon>Magnoliopsida</taxon>
        <taxon>Liliopsida</taxon>
        <taxon>Poales</taxon>
        <taxon>Poaceae</taxon>
        <taxon>PACMAD clade</taxon>
        <taxon>Panicoideae</taxon>
        <taxon>Panicodae</taxon>
        <taxon>Paniceae</taxon>
        <taxon>Anthephorinae</taxon>
        <taxon>Digitaria</taxon>
    </lineage>
</organism>
<comment type="caution">
    <text evidence="1">The sequence shown here is derived from an EMBL/GenBank/DDBJ whole genome shotgun (WGS) entry which is preliminary data.</text>
</comment>
<accession>A0A835KH61</accession>
<keyword evidence="2" id="KW-1185">Reference proteome</keyword>
<proteinExistence type="predicted"/>
<evidence type="ECO:0000313" key="1">
    <source>
        <dbReference type="EMBL" id="KAF8729535.1"/>
    </source>
</evidence>
<gene>
    <name evidence="1" type="ORF">HU200_017476</name>
</gene>
<dbReference type="EMBL" id="JACEFO010001623">
    <property type="protein sequence ID" value="KAF8729535.1"/>
    <property type="molecule type" value="Genomic_DNA"/>
</dbReference>
<protein>
    <submittedName>
        <fullName evidence="1">Uncharacterized protein</fullName>
    </submittedName>
</protein>